<reference evidence="4" key="2">
    <citation type="submission" date="2019-09" db="UniProtKB">
        <authorList>
            <consortium name="WormBaseParasite"/>
        </authorList>
    </citation>
    <scope>IDENTIFICATION</scope>
</reference>
<accession>A0A183FLP6</accession>
<sequence length="123" mass="12632">MRPLAELSRASGSIGSDATTQLHTTLLTARLFASFTLVKRLRSSLCSSPSLGVSEDIGDGNGDHGEGKNVADACDPIQKTAADNDDSAGPAPPASNSAEMAINSTRRISLKPAAIVFGAPLRP</sequence>
<name>A0A183FLP6_HELPZ</name>
<gene>
    <name evidence="2" type="ORF">HPBE_LOCUS8211</name>
</gene>
<feature type="region of interest" description="Disordered" evidence="1">
    <location>
        <begin position="52"/>
        <end position="103"/>
    </location>
</feature>
<accession>A0A3P8BRV4</accession>
<dbReference type="WBParaSite" id="HPBE_0000821001-mRNA-1">
    <property type="protein sequence ID" value="HPBE_0000821001-mRNA-1"/>
    <property type="gene ID" value="HPBE_0000821001"/>
</dbReference>
<dbReference type="Proteomes" id="UP000050761">
    <property type="component" value="Unassembled WGS sequence"/>
</dbReference>
<keyword evidence="3" id="KW-1185">Reference proteome</keyword>
<dbReference type="EMBL" id="UZAH01026088">
    <property type="protein sequence ID" value="VDO75415.1"/>
    <property type="molecule type" value="Genomic_DNA"/>
</dbReference>
<proteinExistence type="predicted"/>
<evidence type="ECO:0000256" key="1">
    <source>
        <dbReference type="SAM" id="MobiDB-lite"/>
    </source>
</evidence>
<protein>
    <submittedName>
        <fullName evidence="2 4">Uncharacterized protein</fullName>
    </submittedName>
</protein>
<evidence type="ECO:0000313" key="2">
    <source>
        <dbReference type="EMBL" id="VDO75415.1"/>
    </source>
</evidence>
<reference evidence="2 3" key="1">
    <citation type="submission" date="2018-11" db="EMBL/GenBank/DDBJ databases">
        <authorList>
            <consortium name="Pathogen Informatics"/>
        </authorList>
    </citation>
    <scope>NUCLEOTIDE SEQUENCE [LARGE SCALE GENOMIC DNA]</scope>
</reference>
<evidence type="ECO:0000313" key="3">
    <source>
        <dbReference type="Proteomes" id="UP000050761"/>
    </source>
</evidence>
<evidence type="ECO:0000313" key="4">
    <source>
        <dbReference type="WBParaSite" id="HPBE_0000821001-mRNA-1"/>
    </source>
</evidence>
<organism evidence="3 4">
    <name type="scientific">Heligmosomoides polygyrus</name>
    <name type="common">Parasitic roundworm</name>
    <dbReference type="NCBI Taxonomy" id="6339"/>
    <lineage>
        <taxon>Eukaryota</taxon>
        <taxon>Metazoa</taxon>
        <taxon>Ecdysozoa</taxon>
        <taxon>Nematoda</taxon>
        <taxon>Chromadorea</taxon>
        <taxon>Rhabditida</taxon>
        <taxon>Rhabditina</taxon>
        <taxon>Rhabditomorpha</taxon>
        <taxon>Strongyloidea</taxon>
        <taxon>Heligmosomidae</taxon>
        <taxon>Heligmosomoides</taxon>
    </lineage>
</organism>
<dbReference type="AlphaFoldDB" id="A0A183FLP6"/>